<evidence type="ECO:0000313" key="1">
    <source>
        <dbReference type="EMBL" id="EZF52345.1"/>
    </source>
</evidence>
<proteinExistence type="predicted"/>
<organism evidence="1">
    <name type="scientific">Trichophyton rubrum CBS 288.86</name>
    <dbReference type="NCBI Taxonomy" id="1215330"/>
    <lineage>
        <taxon>Eukaryota</taxon>
        <taxon>Fungi</taxon>
        <taxon>Dikarya</taxon>
        <taxon>Ascomycota</taxon>
        <taxon>Pezizomycotina</taxon>
        <taxon>Eurotiomycetes</taxon>
        <taxon>Eurotiomycetidae</taxon>
        <taxon>Onygenales</taxon>
        <taxon>Arthrodermataceae</taxon>
        <taxon>Trichophyton</taxon>
    </lineage>
</organism>
<sequence>MSPLGPDLYLDLDPRFPHCELFDSRLFVAGFTATASTKARAAIHGIFQTIGIICIDTLLKCQMEYQIPRYSLIGLNRCHLCEDKIDLVLASTHLMSCCPDMRVPEQNSITPA</sequence>
<gene>
    <name evidence="1" type="ORF">H103_04548</name>
</gene>
<reference evidence="1" key="1">
    <citation type="submission" date="2014-02" db="EMBL/GenBank/DDBJ databases">
        <title>The Genome Sequence of Trichophyton rubrum (morphotype fischeri) CBS 288.86.</title>
        <authorList>
            <consortium name="The Broad Institute Genomics Platform"/>
            <person name="Cuomo C.A."/>
            <person name="White T.C."/>
            <person name="Graser Y."/>
            <person name="Martinez-Rossi N."/>
            <person name="Heitman J."/>
            <person name="Young S.K."/>
            <person name="Zeng Q."/>
            <person name="Gargeya S."/>
            <person name="Abouelleil A."/>
            <person name="Alvarado L."/>
            <person name="Chapman S.B."/>
            <person name="Gainer-Dewar J."/>
            <person name="Goldberg J."/>
            <person name="Griggs A."/>
            <person name="Gujja S."/>
            <person name="Hansen M."/>
            <person name="Howarth C."/>
            <person name="Imamovic A."/>
            <person name="Larimer J."/>
            <person name="Martinez D."/>
            <person name="Murphy C."/>
            <person name="Pearson M.D."/>
            <person name="Persinoti G."/>
            <person name="Poon T."/>
            <person name="Priest M."/>
            <person name="Roberts A.D."/>
            <person name="Saif S."/>
            <person name="Shea T.D."/>
            <person name="Sykes S.N."/>
            <person name="Wortman J."/>
            <person name="Nusbaum C."/>
            <person name="Birren B."/>
        </authorList>
    </citation>
    <scope>NUCLEOTIDE SEQUENCE [LARGE SCALE GENOMIC DNA]</scope>
    <source>
        <strain evidence="1">CBS 288.86</strain>
    </source>
</reference>
<protein>
    <submittedName>
        <fullName evidence="1">Uncharacterized protein</fullName>
    </submittedName>
</protein>
<accession>A0A022W1L9</accession>
<dbReference type="EMBL" id="KK207853">
    <property type="protein sequence ID" value="EZF52345.1"/>
    <property type="molecule type" value="Genomic_DNA"/>
</dbReference>
<dbReference type="HOGENOM" id="CLU_2147667_0_0_1"/>
<name>A0A022W1L9_TRIRU</name>
<dbReference type="Proteomes" id="UP000023758">
    <property type="component" value="Unassembled WGS sequence"/>
</dbReference>
<dbReference type="AlphaFoldDB" id="A0A022W1L9"/>